<reference evidence="10" key="1">
    <citation type="submission" date="2009-10" db="EMBL/GenBank/DDBJ databases">
        <title>The complete chromosome of Gordonia bronchialis DSM 43247.</title>
        <authorList>
            <consortium name="US DOE Joint Genome Institute (JGI-PGF)"/>
            <person name="Lucas S."/>
            <person name="Copeland A."/>
            <person name="Lapidus A."/>
            <person name="Glavina del Rio T."/>
            <person name="Dalin E."/>
            <person name="Tice H."/>
            <person name="Bruce D."/>
            <person name="Goodwin L."/>
            <person name="Pitluck S."/>
            <person name="Kyrpides N."/>
            <person name="Mavromatis K."/>
            <person name="Ivanova N."/>
            <person name="Ovchinnikova G."/>
            <person name="Saunders E."/>
            <person name="Brettin T."/>
            <person name="Detter J.C."/>
            <person name="Han C."/>
            <person name="Larimer F."/>
            <person name="Land M."/>
            <person name="Hauser L."/>
            <person name="Markowitz V."/>
            <person name="Cheng J.-F."/>
            <person name="Hugenholtz P."/>
            <person name="Woyke T."/>
            <person name="Wu D."/>
            <person name="Jando M."/>
            <person name="Schneider S."/>
            <person name="Goeker M."/>
            <person name="Klenk H.-P."/>
            <person name="Eisen J.A."/>
        </authorList>
    </citation>
    <scope>NUCLEOTIDE SEQUENCE [LARGE SCALE GENOMIC DNA]</scope>
    <source>
        <strain evidence="10">ATCC 25592 / DSM 43247 / BCRC 13721 / JCM 3198 / KCTC 3076 / NBRC 16047 / NCTC 10667</strain>
    </source>
</reference>
<evidence type="ECO:0000256" key="7">
    <source>
        <dbReference type="ARBA" id="ARBA00024033"/>
    </source>
</evidence>
<evidence type="ECO:0000256" key="5">
    <source>
        <dbReference type="ARBA" id="ARBA00022989"/>
    </source>
</evidence>
<dbReference type="HOGENOM" id="CLU_034641_3_0_11"/>
<evidence type="ECO:0000313" key="9">
    <source>
        <dbReference type="EMBL" id="ACY21743.1"/>
    </source>
</evidence>
<feature type="transmembrane region" description="Helical" evidence="8">
    <location>
        <begin position="14"/>
        <end position="33"/>
    </location>
</feature>
<reference evidence="9 10" key="2">
    <citation type="journal article" date="2010" name="Stand. Genomic Sci.">
        <title>Complete genome sequence of Gordonia bronchialis type strain (3410).</title>
        <authorList>
            <person name="Ivanova N."/>
            <person name="Sikorski J."/>
            <person name="Jando M."/>
            <person name="Lapidus A."/>
            <person name="Nolan M."/>
            <person name="Lucas S."/>
            <person name="Del Rio T.G."/>
            <person name="Tice H."/>
            <person name="Copeland A."/>
            <person name="Cheng J.F."/>
            <person name="Chen F."/>
            <person name="Bruce D."/>
            <person name="Goodwin L."/>
            <person name="Pitluck S."/>
            <person name="Mavromatis K."/>
            <person name="Ovchinnikova G."/>
            <person name="Pati A."/>
            <person name="Chen A."/>
            <person name="Palaniappan K."/>
            <person name="Land M."/>
            <person name="Hauser L."/>
            <person name="Chang Y.J."/>
            <person name="Jeffries C.D."/>
            <person name="Chain P."/>
            <person name="Saunders E."/>
            <person name="Han C."/>
            <person name="Detter J.C."/>
            <person name="Brettin T."/>
            <person name="Rohde M."/>
            <person name="Goker M."/>
            <person name="Bristow J."/>
            <person name="Eisen J.A."/>
            <person name="Markowitz V."/>
            <person name="Hugenholtz P."/>
            <person name="Klenk H.P."/>
            <person name="Kyrpides N.C."/>
        </authorList>
    </citation>
    <scope>NUCLEOTIDE SEQUENCE [LARGE SCALE GENOMIC DNA]</scope>
    <source>
        <strain evidence="10">ATCC 25592 / DSM 43247 / BCRC 13721 / JCM 3198 / KCTC 3076 / NBRC 16047 / NCTC 10667</strain>
    </source>
</reference>
<evidence type="ECO:0008006" key="11">
    <source>
        <dbReference type="Google" id="ProtNLM"/>
    </source>
</evidence>
<feature type="transmembrane region" description="Helical" evidence="8">
    <location>
        <begin position="205"/>
        <end position="224"/>
    </location>
</feature>
<sequence length="414" mass="45505">MAAGLVNMYLRSAVARWVALVIVATGAALYVFVYPNQPPWPFRIDFDVYRTGAQAFLDGHRLYENLPALSEGTHLPFTYPPIAAVLFTVFTIVPGWAGSAILTAGSIGLLMVTLYVVLARVIDRPATDIAWLMLPFTALALCLGPVRDTLNFGQVNIALMTLVVVDALVGRGRWWRGLLTGLAIAVKLTPLVFVLFFVLRRDRRAAIVSVAAALALHGIGFLLAPTDSVKYWTDSLFDTDRIGSPIFSNNQSINGELHRLGIDSTAVWLVLALLVGLFIAWVAWRLIQAGSEVGALLAVAFSALYCSPLSWDQHWVWVAPLLMVMTVWSVRTRAPIAWTALLVSGFVIFVVMPHQRVPRRFEAELDWTFTQHIIGSSFLIWGLVALAVLGVLAPRLPADVARSDTRVRQISAIH</sequence>
<keyword evidence="4 8" id="KW-0812">Transmembrane</keyword>
<evidence type="ECO:0000256" key="8">
    <source>
        <dbReference type="SAM" id="Phobius"/>
    </source>
</evidence>
<feature type="transmembrane region" description="Helical" evidence="8">
    <location>
        <begin position="266"/>
        <end position="284"/>
    </location>
</feature>
<dbReference type="EMBL" id="CP001802">
    <property type="protein sequence ID" value="ACY21743.1"/>
    <property type="molecule type" value="Genomic_DNA"/>
</dbReference>
<gene>
    <name evidence="9" type="ordered locus">Gbro_2502</name>
</gene>
<keyword evidence="10" id="KW-1185">Reference proteome</keyword>
<evidence type="ECO:0000256" key="3">
    <source>
        <dbReference type="ARBA" id="ARBA00022679"/>
    </source>
</evidence>
<dbReference type="KEGG" id="gbr:Gbro_2502"/>
<keyword evidence="6 8" id="KW-0472">Membrane</keyword>
<dbReference type="AlphaFoldDB" id="D0LDX0"/>
<dbReference type="Pfam" id="PF09594">
    <property type="entry name" value="GT87"/>
    <property type="match status" value="1"/>
</dbReference>
<comment type="similarity">
    <text evidence="7">Belongs to the glycosyltransferase 87 family.</text>
</comment>
<proteinExistence type="inferred from homology"/>
<evidence type="ECO:0000313" key="10">
    <source>
        <dbReference type="Proteomes" id="UP000001219"/>
    </source>
</evidence>
<name>D0LDX0_GORB4</name>
<keyword evidence="2" id="KW-1003">Cell membrane</keyword>
<feature type="transmembrane region" description="Helical" evidence="8">
    <location>
        <begin position="84"/>
        <end position="117"/>
    </location>
</feature>
<organism evidence="9 10">
    <name type="scientific">Gordonia bronchialis (strain ATCC 25592 / DSM 43247 / BCRC 13721 / JCM 3198 / KCTC 3076 / NBRC 16047 / NCTC 10667)</name>
    <name type="common">Rhodococcus bronchialis</name>
    <dbReference type="NCBI Taxonomy" id="526226"/>
    <lineage>
        <taxon>Bacteria</taxon>
        <taxon>Bacillati</taxon>
        <taxon>Actinomycetota</taxon>
        <taxon>Actinomycetes</taxon>
        <taxon>Mycobacteriales</taxon>
        <taxon>Gordoniaceae</taxon>
        <taxon>Gordonia</taxon>
    </lineage>
</organism>
<feature type="transmembrane region" description="Helical" evidence="8">
    <location>
        <begin position="177"/>
        <end position="199"/>
    </location>
</feature>
<accession>D0LDX0</accession>
<evidence type="ECO:0000256" key="6">
    <source>
        <dbReference type="ARBA" id="ARBA00023136"/>
    </source>
</evidence>
<dbReference type="InterPro" id="IPR018584">
    <property type="entry name" value="GT87"/>
</dbReference>
<keyword evidence="3" id="KW-0808">Transferase</keyword>
<feature type="transmembrane region" description="Helical" evidence="8">
    <location>
        <begin position="336"/>
        <end position="352"/>
    </location>
</feature>
<evidence type="ECO:0000256" key="4">
    <source>
        <dbReference type="ARBA" id="ARBA00022692"/>
    </source>
</evidence>
<feature type="transmembrane region" description="Helical" evidence="8">
    <location>
        <begin position="290"/>
        <end position="307"/>
    </location>
</feature>
<dbReference type="STRING" id="526226.Gbro_2502"/>
<protein>
    <recommendedName>
        <fullName evidence="11">Polyprenol-phosphate-mannose-dependent alpha-(1-2)-phosphatidylinositol mannoside mannosyltransferase</fullName>
    </recommendedName>
</protein>
<dbReference type="GO" id="GO:0005886">
    <property type="term" value="C:plasma membrane"/>
    <property type="evidence" value="ECO:0007669"/>
    <property type="project" value="UniProtKB-SubCell"/>
</dbReference>
<feature type="transmembrane region" description="Helical" evidence="8">
    <location>
        <begin position="373"/>
        <end position="393"/>
    </location>
</feature>
<feature type="transmembrane region" description="Helical" evidence="8">
    <location>
        <begin position="129"/>
        <end position="146"/>
    </location>
</feature>
<comment type="subcellular location">
    <subcellularLocation>
        <location evidence="1">Cell membrane</location>
        <topology evidence="1">Multi-pass membrane protein</topology>
    </subcellularLocation>
</comment>
<dbReference type="CAZy" id="GT87">
    <property type="family name" value="Glycosyltransferase Family 87"/>
</dbReference>
<dbReference type="eggNOG" id="COG5650">
    <property type="taxonomic scope" value="Bacteria"/>
</dbReference>
<dbReference type="Proteomes" id="UP000001219">
    <property type="component" value="Chromosome"/>
</dbReference>
<evidence type="ECO:0000256" key="2">
    <source>
        <dbReference type="ARBA" id="ARBA00022475"/>
    </source>
</evidence>
<evidence type="ECO:0000256" key="1">
    <source>
        <dbReference type="ARBA" id="ARBA00004651"/>
    </source>
</evidence>
<dbReference type="GO" id="GO:0016758">
    <property type="term" value="F:hexosyltransferase activity"/>
    <property type="evidence" value="ECO:0007669"/>
    <property type="project" value="InterPro"/>
</dbReference>
<keyword evidence="5 8" id="KW-1133">Transmembrane helix</keyword>